<name>M2P6Q1_CERS8</name>
<dbReference type="STRING" id="914234.M2P6Q1"/>
<dbReference type="InterPro" id="IPR015915">
    <property type="entry name" value="Kelch-typ_b-propeller"/>
</dbReference>
<evidence type="ECO:0000256" key="2">
    <source>
        <dbReference type="ARBA" id="ARBA00022737"/>
    </source>
</evidence>
<dbReference type="SUPFAM" id="SSF117281">
    <property type="entry name" value="Kelch motif"/>
    <property type="match status" value="1"/>
</dbReference>
<dbReference type="HOGENOM" id="CLU_1337357_0_0_1"/>
<keyword evidence="4" id="KW-1185">Reference proteome</keyword>
<dbReference type="AlphaFoldDB" id="M2P6Q1"/>
<dbReference type="PANTHER" id="PTHR46093">
    <property type="entry name" value="ACYL-COA-BINDING DOMAIN-CONTAINING PROTEIN 5"/>
    <property type="match status" value="1"/>
</dbReference>
<dbReference type="Proteomes" id="UP000016930">
    <property type="component" value="Unassembled WGS sequence"/>
</dbReference>
<sequence>MQSSQSQQVQLDRQRPGYPWEARRLTLFPSIPIARYGIVQAPPSISPCHFLRYGHILPATANAIGELFLFGGLVGDDVTANLYSLSTRDFSAALWQTASDIPSPRLGHASALVGSVLIVWSGEKQDNRFYLLNLVFREWTAVKSSSPAPAGRYGHATTMTGPKFYIFGGQSDAEFLNDMWAFDLNTCRSRNRSSDSHTINASSSA</sequence>
<keyword evidence="2" id="KW-0677">Repeat</keyword>
<evidence type="ECO:0000313" key="4">
    <source>
        <dbReference type="Proteomes" id="UP000016930"/>
    </source>
</evidence>
<dbReference type="Gene3D" id="2.120.10.80">
    <property type="entry name" value="Kelch-type beta propeller"/>
    <property type="match status" value="1"/>
</dbReference>
<evidence type="ECO:0000313" key="3">
    <source>
        <dbReference type="EMBL" id="EMD30974.1"/>
    </source>
</evidence>
<gene>
    <name evidence="3" type="ORF">CERSUDRAFT_60667</name>
</gene>
<keyword evidence="1" id="KW-0880">Kelch repeat</keyword>
<accession>M2P6Q1</accession>
<dbReference type="EMBL" id="KB445827">
    <property type="protein sequence ID" value="EMD30974.1"/>
    <property type="molecule type" value="Genomic_DNA"/>
</dbReference>
<evidence type="ECO:0000256" key="1">
    <source>
        <dbReference type="ARBA" id="ARBA00022441"/>
    </source>
</evidence>
<dbReference type="OrthoDB" id="45365at2759"/>
<proteinExistence type="predicted"/>
<organism evidence="3 4">
    <name type="scientific">Ceriporiopsis subvermispora (strain B)</name>
    <name type="common">White-rot fungus</name>
    <name type="synonym">Gelatoporia subvermispora</name>
    <dbReference type="NCBI Taxonomy" id="914234"/>
    <lineage>
        <taxon>Eukaryota</taxon>
        <taxon>Fungi</taxon>
        <taxon>Dikarya</taxon>
        <taxon>Basidiomycota</taxon>
        <taxon>Agaricomycotina</taxon>
        <taxon>Agaricomycetes</taxon>
        <taxon>Polyporales</taxon>
        <taxon>Gelatoporiaceae</taxon>
        <taxon>Gelatoporia</taxon>
    </lineage>
</organism>
<dbReference type="PANTHER" id="PTHR46093:SF18">
    <property type="entry name" value="FIBRONECTIN TYPE-III DOMAIN-CONTAINING PROTEIN"/>
    <property type="match status" value="1"/>
</dbReference>
<reference evidence="3 4" key="1">
    <citation type="journal article" date="2012" name="Proc. Natl. Acad. Sci. U.S.A.">
        <title>Comparative genomics of Ceriporiopsis subvermispora and Phanerochaete chrysosporium provide insight into selective ligninolysis.</title>
        <authorList>
            <person name="Fernandez-Fueyo E."/>
            <person name="Ruiz-Duenas F.J."/>
            <person name="Ferreira P."/>
            <person name="Floudas D."/>
            <person name="Hibbett D.S."/>
            <person name="Canessa P."/>
            <person name="Larrondo L.F."/>
            <person name="James T.Y."/>
            <person name="Seelenfreund D."/>
            <person name="Lobos S."/>
            <person name="Polanco R."/>
            <person name="Tello M."/>
            <person name="Honda Y."/>
            <person name="Watanabe T."/>
            <person name="Watanabe T."/>
            <person name="Ryu J.S."/>
            <person name="Kubicek C.P."/>
            <person name="Schmoll M."/>
            <person name="Gaskell J."/>
            <person name="Hammel K.E."/>
            <person name="St John F.J."/>
            <person name="Vanden Wymelenberg A."/>
            <person name="Sabat G."/>
            <person name="Splinter BonDurant S."/>
            <person name="Syed K."/>
            <person name="Yadav J.S."/>
            <person name="Doddapaneni H."/>
            <person name="Subramanian V."/>
            <person name="Lavin J.L."/>
            <person name="Oguiza J.A."/>
            <person name="Perez G."/>
            <person name="Pisabarro A.G."/>
            <person name="Ramirez L."/>
            <person name="Santoyo F."/>
            <person name="Master E."/>
            <person name="Coutinho P.M."/>
            <person name="Henrissat B."/>
            <person name="Lombard V."/>
            <person name="Magnuson J.K."/>
            <person name="Kuees U."/>
            <person name="Hori C."/>
            <person name="Igarashi K."/>
            <person name="Samejima M."/>
            <person name="Held B.W."/>
            <person name="Barry K.W."/>
            <person name="LaButti K.M."/>
            <person name="Lapidus A."/>
            <person name="Lindquist E.A."/>
            <person name="Lucas S.M."/>
            <person name="Riley R."/>
            <person name="Salamov A.A."/>
            <person name="Hoffmeister D."/>
            <person name="Schwenk D."/>
            <person name="Hadar Y."/>
            <person name="Yarden O."/>
            <person name="de Vries R.P."/>
            <person name="Wiebenga A."/>
            <person name="Stenlid J."/>
            <person name="Eastwood D."/>
            <person name="Grigoriev I.V."/>
            <person name="Berka R.M."/>
            <person name="Blanchette R.A."/>
            <person name="Kersten P."/>
            <person name="Martinez A.T."/>
            <person name="Vicuna R."/>
            <person name="Cullen D."/>
        </authorList>
    </citation>
    <scope>NUCLEOTIDE SEQUENCE [LARGE SCALE GENOMIC DNA]</scope>
    <source>
        <strain evidence="3 4">B</strain>
    </source>
</reference>
<protein>
    <submittedName>
        <fullName evidence="3">Uncharacterized protein</fullName>
    </submittedName>
</protein>
<dbReference type="Pfam" id="PF24681">
    <property type="entry name" value="Kelch_KLHDC2_KLHL20_DRC7"/>
    <property type="match status" value="1"/>
</dbReference>